<dbReference type="SMART" id="SM00671">
    <property type="entry name" value="SEL1"/>
    <property type="match status" value="1"/>
</dbReference>
<dbReference type="PROSITE" id="PS51257">
    <property type="entry name" value="PROKAR_LIPOPROTEIN"/>
    <property type="match status" value="1"/>
</dbReference>
<comment type="caution">
    <text evidence="2">The sequence shown here is derived from an EMBL/GenBank/DDBJ whole genome shotgun (WGS) entry which is preliminary data.</text>
</comment>
<dbReference type="SUPFAM" id="SSF81901">
    <property type="entry name" value="HCP-like"/>
    <property type="match status" value="1"/>
</dbReference>
<dbReference type="Gene3D" id="1.25.40.10">
    <property type="entry name" value="Tetratricopeptide repeat domain"/>
    <property type="match status" value="1"/>
</dbReference>
<keyword evidence="1" id="KW-0732">Signal</keyword>
<accession>A0ABP7NT21</accession>
<dbReference type="InterPro" id="IPR006597">
    <property type="entry name" value="Sel1-like"/>
</dbReference>
<evidence type="ECO:0000313" key="3">
    <source>
        <dbReference type="Proteomes" id="UP001501337"/>
    </source>
</evidence>
<gene>
    <name evidence="2" type="ORF">GCM10022278_10550</name>
</gene>
<keyword evidence="3" id="KW-1185">Reference proteome</keyword>
<evidence type="ECO:0000313" key="2">
    <source>
        <dbReference type="EMBL" id="GAA3953606.1"/>
    </source>
</evidence>
<proteinExistence type="predicted"/>
<dbReference type="Proteomes" id="UP001501337">
    <property type="component" value="Unassembled WGS sequence"/>
</dbReference>
<protein>
    <recommendedName>
        <fullName evidence="4">Sel1 repeat-containing protein</fullName>
    </recommendedName>
</protein>
<dbReference type="EMBL" id="BAABBO010000004">
    <property type="protein sequence ID" value="GAA3953606.1"/>
    <property type="molecule type" value="Genomic_DNA"/>
</dbReference>
<organism evidence="2 3">
    <name type="scientific">Allohahella marinimesophila</name>
    <dbReference type="NCBI Taxonomy" id="1054972"/>
    <lineage>
        <taxon>Bacteria</taxon>
        <taxon>Pseudomonadati</taxon>
        <taxon>Pseudomonadota</taxon>
        <taxon>Gammaproteobacteria</taxon>
        <taxon>Oceanospirillales</taxon>
        <taxon>Hahellaceae</taxon>
        <taxon>Allohahella</taxon>
    </lineage>
</organism>
<name>A0ABP7NT21_9GAMM</name>
<feature type="signal peptide" evidence="1">
    <location>
        <begin position="1"/>
        <end position="21"/>
    </location>
</feature>
<sequence length="177" mass="19101">MRKLILTLIISAALSGCVNQAQVQQGQHAFLSGDYSTAADNLDGPAQAGDIVAQHTLGKMWHHGLGNTPKNADEAANWYRLAANQGYIPAMRDLGILFLENDHHAFAVDQFTIGARYNDDFSIQQLRKLGAPVPDTDLYRQTLANEANLQRQRAVAEQQYLDAAGEIGAAIGASAGK</sequence>
<dbReference type="RefSeq" id="WP_344804044.1">
    <property type="nucleotide sequence ID" value="NZ_BAABBO010000004.1"/>
</dbReference>
<evidence type="ECO:0008006" key="4">
    <source>
        <dbReference type="Google" id="ProtNLM"/>
    </source>
</evidence>
<dbReference type="Pfam" id="PF08238">
    <property type="entry name" value="Sel1"/>
    <property type="match status" value="1"/>
</dbReference>
<feature type="chain" id="PRO_5046930699" description="Sel1 repeat-containing protein" evidence="1">
    <location>
        <begin position="22"/>
        <end position="177"/>
    </location>
</feature>
<evidence type="ECO:0000256" key="1">
    <source>
        <dbReference type="SAM" id="SignalP"/>
    </source>
</evidence>
<dbReference type="InterPro" id="IPR011990">
    <property type="entry name" value="TPR-like_helical_dom_sf"/>
</dbReference>
<reference evidence="3" key="1">
    <citation type="journal article" date="2019" name="Int. J. Syst. Evol. Microbiol.">
        <title>The Global Catalogue of Microorganisms (GCM) 10K type strain sequencing project: providing services to taxonomists for standard genome sequencing and annotation.</title>
        <authorList>
            <consortium name="The Broad Institute Genomics Platform"/>
            <consortium name="The Broad Institute Genome Sequencing Center for Infectious Disease"/>
            <person name="Wu L."/>
            <person name="Ma J."/>
        </authorList>
    </citation>
    <scope>NUCLEOTIDE SEQUENCE [LARGE SCALE GENOMIC DNA]</scope>
    <source>
        <strain evidence="3">JCM 17555</strain>
    </source>
</reference>